<evidence type="ECO:0000256" key="4">
    <source>
        <dbReference type="ARBA" id="ARBA00022989"/>
    </source>
</evidence>
<evidence type="ECO:0000256" key="6">
    <source>
        <dbReference type="PIRSR" id="PIRSR604254-1"/>
    </source>
</evidence>
<evidence type="ECO:0000256" key="2">
    <source>
        <dbReference type="ARBA" id="ARBA00007018"/>
    </source>
</evidence>
<name>A0AAV9X9H6_9PEZI</name>
<proteinExistence type="inferred from homology"/>
<gene>
    <name evidence="7" type="ORF">TWF694_010322</name>
</gene>
<evidence type="ECO:0000313" key="7">
    <source>
        <dbReference type="EMBL" id="KAK6538749.1"/>
    </source>
</evidence>
<comment type="subcellular location">
    <subcellularLocation>
        <location evidence="1">Membrane</location>
        <topology evidence="1">Multi-pass membrane protein</topology>
    </subcellularLocation>
</comment>
<keyword evidence="3" id="KW-0812">Transmembrane</keyword>
<evidence type="ECO:0000313" key="8">
    <source>
        <dbReference type="Proteomes" id="UP001365542"/>
    </source>
</evidence>
<keyword evidence="8" id="KW-1185">Reference proteome</keyword>
<keyword evidence="6" id="KW-0479">Metal-binding</keyword>
<reference evidence="7 8" key="1">
    <citation type="submission" date="2019-10" db="EMBL/GenBank/DDBJ databases">
        <authorList>
            <person name="Palmer J.M."/>
        </authorList>
    </citation>
    <scope>NUCLEOTIDE SEQUENCE [LARGE SCALE GENOMIC DNA]</scope>
    <source>
        <strain evidence="7 8">TWF694</strain>
    </source>
</reference>
<dbReference type="Pfam" id="PF03006">
    <property type="entry name" value="HlyIII"/>
    <property type="match status" value="1"/>
</dbReference>
<dbReference type="GO" id="GO:0046872">
    <property type="term" value="F:metal ion binding"/>
    <property type="evidence" value="ECO:0007669"/>
    <property type="project" value="UniProtKB-KW"/>
</dbReference>
<organism evidence="7 8">
    <name type="scientific">Orbilia ellipsospora</name>
    <dbReference type="NCBI Taxonomy" id="2528407"/>
    <lineage>
        <taxon>Eukaryota</taxon>
        <taxon>Fungi</taxon>
        <taxon>Dikarya</taxon>
        <taxon>Ascomycota</taxon>
        <taxon>Pezizomycotina</taxon>
        <taxon>Orbiliomycetes</taxon>
        <taxon>Orbiliales</taxon>
        <taxon>Orbiliaceae</taxon>
        <taxon>Orbilia</taxon>
    </lineage>
</organism>
<feature type="binding site" evidence="6">
    <location>
        <position position="64"/>
    </location>
    <ligand>
        <name>Zn(2+)</name>
        <dbReference type="ChEBI" id="CHEBI:29105"/>
    </ligand>
</feature>
<comment type="similarity">
    <text evidence="2">Belongs to the ADIPOR family.</text>
</comment>
<dbReference type="AlphaFoldDB" id="A0AAV9X9H6"/>
<dbReference type="GO" id="GO:0006882">
    <property type="term" value="P:intracellular zinc ion homeostasis"/>
    <property type="evidence" value="ECO:0007669"/>
    <property type="project" value="TreeGrafter"/>
</dbReference>
<evidence type="ECO:0000256" key="1">
    <source>
        <dbReference type="ARBA" id="ARBA00004141"/>
    </source>
</evidence>
<dbReference type="GO" id="GO:0016020">
    <property type="term" value="C:membrane"/>
    <property type="evidence" value="ECO:0007669"/>
    <property type="project" value="UniProtKB-SubCell"/>
</dbReference>
<keyword evidence="4" id="KW-1133">Transmembrane helix</keyword>
<feature type="binding site" evidence="6">
    <location>
        <position position="68"/>
    </location>
    <ligand>
        <name>Zn(2+)</name>
        <dbReference type="ChEBI" id="CHEBI:29105"/>
    </ligand>
</feature>
<dbReference type="EMBL" id="JAVHJO010000007">
    <property type="protein sequence ID" value="KAK6538749.1"/>
    <property type="molecule type" value="Genomic_DNA"/>
</dbReference>
<comment type="caution">
    <text evidence="7">The sequence shown here is derived from an EMBL/GenBank/DDBJ whole genome shotgun (WGS) entry which is preliminary data.</text>
</comment>
<dbReference type="Proteomes" id="UP001365542">
    <property type="component" value="Unassembled WGS sequence"/>
</dbReference>
<protein>
    <submittedName>
        <fullName evidence="7">Uncharacterized protein</fullName>
    </submittedName>
</protein>
<dbReference type="InterPro" id="IPR004254">
    <property type="entry name" value="AdipoR/HlyIII-related"/>
</dbReference>
<keyword evidence="6" id="KW-0862">Zinc</keyword>
<dbReference type="GO" id="GO:0038023">
    <property type="term" value="F:signaling receptor activity"/>
    <property type="evidence" value="ECO:0007669"/>
    <property type="project" value="TreeGrafter"/>
</dbReference>
<dbReference type="PANTHER" id="PTHR20855:SF52">
    <property type="entry name" value="ADIPONECTIN RECEPTOR PROTEIN"/>
    <property type="match status" value="1"/>
</dbReference>
<accession>A0AAV9X9H6</accession>
<evidence type="ECO:0000256" key="5">
    <source>
        <dbReference type="ARBA" id="ARBA00023136"/>
    </source>
</evidence>
<dbReference type="PANTHER" id="PTHR20855">
    <property type="entry name" value="ADIPOR/PROGESTIN RECEPTOR-RELATED"/>
    <property type="match status" value="1"/>
</dbReference>
<evidence type="ECO:0000256" key="3">
    <source>
        <dbReference type="ARBA" id="ARBA00022692"/>
    </source>
</evidence>
<keyword evidence="5" id="KW-0472">Membrane</keyword>
<sequence>MGLSAVFPIFHGIKLQGIEITDRMSGLKWLVAEGVAYIVGALLYAARVPERWKPGKFDIIGASHQIFHILVLVGAGCHLKSMVLAFDNAHSEGGVKCPPVGI</sequence>